<dbReference type="InterPro" id="IPR058155">
    <property type="entry name" value="Skg3/CAF120-like_PH"/>
</dbReference>
<evidence type="ECO:0000259" key="2">
    <source>
        <dbReference type="Pfam" id="PF25381"/>
    </source>
</evidence>
<dbReference type="OMA" id="IFEYMSI"/>
<organism evidence="3 4">
    <name type="scientific">Kluyveromyces lactis (strain ATCC 8585 / CBS 2359 / DSM 70799 / NBRC 1267 / NRRL Y-1140 / WM37)</name>
    <name type="common">Yeast</name>
    <name type="synonym">Candida sphaerica</name>
    <dbReference type="NCBI Taxonomy" id="284590"/>
    <lineage>
        <taxon>Eukaryota</taxon>
        <taxon>Fungi</taxon>
        <taxon>Dikarya</taxon>
        <taxon>Ascomycota</taxon>
        <taxon>Saccharomycotina</taxon>
        <taxon>Saccharomycetes</taxon>
        <taxon>Saccharomycetales</taxon>
        <taxon>Saccharomycetaceae</taxon>
        <taxon>Kluyveromyces</taxon>
    </lineage>
</organism>
<feature type="domain" description="Skg3/CAF120-like PH-like" evidence="2">
    <location>
        <begin position="180"/>
        <end position="255"/>
    </location>
</feature>
<keyword evidence="4" id="KW-1185">Reference proteome</keyword>
<dbReference type="Proteomes" id="UP000000598">
    <property type="component" value="Chromosome F"/>
</dbReference>
<feature type="compositionally biased region" description="Low complexity" evidence="1">
    <location>
        <begin position="372"/>
        <end position="383"/>
    </location>
</feature>
<evidence type="ECO:0000313" key="4">
    <source>
        <dbReference type="Proteomes" id="UP000000598"/>
    </source>
</evidence>
<sequence length="541" mass="60829">MVGLKLKSAFQFKKKTDAKDNSSSGKISKLASIGNDLYPQDYEALQPLLTLLNVQASKCYAFENVSGAFVAKFGDKGFIPVSKFSLMGMNLTLYIGSIDTHVADEEVVDIDLKMLWDHKVIKEGENYHLSFEPNCDISLVSSNLEDVKQLSKAISLVQFEYGSLFKALTASIISLMGLKISDIHLILNNNFSYKDWCYININNEWIKTWCHIDKRNKATDAKGKSKVKFYRDDKSTSKKNLICFISDVDVVEDIFISTEPMNSSKSHTGVWNLDELRTLMHSGLNSADALDTFMEKLDTVSVIGSVNWINPDSLSDSPRSSRSRSSSFAWTPKSPRKRVLSVSDSKSPSQLRENSVSNLTQFVGGTGRNHSRNMSSVSTNSSTAIDLDEATGEVTTQRFLFKPIPHAGVHHLESIIRFLIPVYDCLQLYGRPTAFRSAREDVNSLSFGLPKLPAIDYFSEQELQMIFSKTEYEADSISRWAYFKTLLHECYKNRSQNSDESFRTLADPWNMPNVKIPLSSVTAEFHYSTNLNKSNDSPPIV</sequence>
<reference evidence="3 4" key="1">
    <citation type="journal article" date="2004" name="Nature">
        <title>Genome evolution in yeasts.</title>
        <authorList>
            <consortium name="Genolevures"/>
            <person name="Dujon B."/>
            <person name="Sherman D."/>
            <person name="Fischer G."/>
            <person name="Durrens P."/>
            <person name="Casaregola S."/>
            <person name="Lafontaine I."/>
            <person name="de Montigny J."/>
            <person name="Marck C."/>
            <person name="Neuveglise C."/>
            <person name="Talla E."/>
            <person name="Goffard N."/>
            <person name="Frangeul L."/>
            <person name="Aigle M."/>
            <person name="Anthouard V."/>
            <person name="Babour A."/>
            <person name="Barbe V."/>
            <person name="Barnay S."/>
            <person name="Blanchin S."/>
            <person name="Beckerich J.M."/>
            <person name="Beyne E."/>
            <person name="Bleykasten C."/>
            <person name="Boisrame A."/>
            <person name="Boyer J."/>
            <person name="Cattolico L."/>
            <person name="Confanioleri F."/>
            <person name="de Daruvar A."/>
            <person name="Despons L."/>
            <person name="Fabre E."/>
            <person name="Fairhead C."/>
            <person name="Ferry-Dumazet H."/>
            <person name="Groppi A."/>
            <person name="Hantraye F."/>
            <person name="Hennequin C."/>
            <person name="Jauniaux N."/>
            <person name="Joyet P."/>
            <person name="Kachouri R."/>
            <person name="Kerrest A."/>
            <person name="Koszul R."/>
            <person name="Lemaire M."/>
            <person name="Lesur I."/>
            <person name="Ma L."/>
            <person name="Muller H."/>
            <person name="Nicaud J.M."/>
            <person name="Nikolski M."/>
            <person name="Oztas S."/>
            <person name="Ozier-Kalogeropoulos O."/>
            <person name="Pellenz S."/>
            <person name="Potier S."/>
            <person name="Richard G.F."/>
            <person name="Straub M.L."/>
            <person name="Suleau A."/>
            <person name="Swennene D."/>
            <person name="Tekaia F."/>
            <person name="Wesolowski-Louvel M."/>
            <person name="Westhof E."/>
            <person name="Wirth B."/>
            <person name="Zeniou-Meyer M."/>
            <person name="Zivanovic I."/>
            <person name="Bolotin-Fukuhara M."/>
            <person name="Thierry A."/>
            <person name="Bouchier C."/>
            <person name="Caudron B."/>
            <person name="Scarpelli C."/>
            <person name="Gaillardin C."/>
            <person name="Weissenbach J."/>
            <person name="Wincker P."/>
            <person name="Souciet J.L."/>
        </authorList>
    </citation>
    <scope>NUCLEOTIDE SEQUENCE [LARGE SCALE GENOMIC DNA]</scope>
    <source>
        <strain evidence="4">ATCC 8585 / CBS 2359 / DSM 70799 / NBRC 1267 / NRRL Y-1140 / WM37</strain>
    </source>
</reference>
<evidence type="ECO:0000313" key="3">
    <source>
        <dbReference type="EMBL" id="CAG98796.1"/>
    </source>
</evidence>
<dbReference type="eggNOG" id="ENOG502QTIE">
    <property type="taxonomic scope" value="Eukaryota"/>
</dbReference>
<dbReference type="InParanoid" id="Q6CJ01"/>
<protein>
    <submittedName>
        <fullName evidence="3">KLLA0F22561p</fullName>
    </submittedName>
</protein>
<dbReference type="AlphaFoldDB" id="Q6CJ01"/>
<gene>
    <name evidence="3" type="ORF">KLLA0_F22561g</name>
</gene>
<evidence type="ECO:0000256" key="1">
    <source>
        <dbReference type="SAM" id="MobiDB-lite"/>
    </source>
</evidence>
<feature type="region of interest" description="Disordered" evidence="1">
    <location>
        <begin position="339"/>
        <end position="383"/>
    </location>
</feature>
<dbReference type="EMBL" id="CR382126">
    <property type="protein sequence ID" value="CAG98796.1"/>
    <property type="molecule type" value="Genomic_DNA"/>
</dbReference>
<feature type="compositionally biased region" description="Polar residues" evidence="1">
    <location>
        <begin position="342"/>
        <end position="363"/>
    </location>
</feature>
<dbReference type="KEGG" id="kla:KLLA0_F22561g"/>
<feature type="domain" description="Skg3/CAF120-like PH-like" evidence="2">
    <location>
        <begin position="393"/>
        <end position="447"/>
    </location>
</feature>
<name>Q6CJ01_KLULA</name>
<dbReference type="FunCoup" id="Q6CJ01">
    <property type="interactions" value="40"/>
</dbReference>
<proteinExistence type="predicted"/>
<dbReference type="Pfam" id="PF25381">
    <property type="entry name" value="PH_26"/>
    <property type="match status" value="2"/>
</dbReference>
<dbReference type="PaxDb" id="284590-Q6CJ01"/>
<accession>Q6CJ01</accession>
<dbReference type="HOGENOM" id="CLU_017094_2_0_1"/>